<dbReference type="Pfam" id="PF06429">
    <property type="entry name" value="Flg_bbr_C"/>
    <property type="match status" value="1"/>
</dbReference>
<dbReference type="InterPro" id="IPR053967">
    <property type="entry name" value="LlgE_F_G-like_D1"/>
</dbReference>
<keyword evidence="12" id="KW-1185">Reference proteome</keyword>
<keyword evidence="11" id="KW-0969">Cilium</keyword>
<keyword evidence="11" id="KW-0966">Cell projection</keyword>
<reference evidence="11 12" key="1">
    <citation type="journal article" date="2016" name="BMC Genomics">
        <title>Combined genomic and structural analyses of a cultured magnetotactic bacterium reveals its niche adaptation to a dynamic environment.</title>
        <authorList>
            <person name="Araujo A.C."/>
            <person name="Morillo V."/>
            <person name="Cypriano J."/>
            <person name="Teixeira L.C."/>
            <person name="Leao P."/>
            <person name="Lyra S."/>
            <person name="Almeida L.G."/>
            <person name="Bazylinski D.A."/>
            <person name="Vasconcellos A.T."/>
            <person name="Abreu F."/>
            <person name="Lins U."/>
        </authorList>
    </citation>
    <scope>NUCLEOTIDE SEQUENCE [LARGE SCALE GENOMIC DNA]</scope>
    <source>
        <strain evidence="11 12">IT-1</strain>
    </source>
</reference>
<dbReference type="PANTHER" id="PTHR30435:SF19">
    <property type="entry name" value="FLAGELLAR BASAL-BODY ROD PROTEIN FLGG"/>
    <property type="match status" value="1"/>
</dbReference>
<evidence type="ECO:0000256" key="2">
    <source>
        <dbReference type="ARBA" id="ARBA00009677"/>
    </source>
</evidence>
<evidence type="ECO:0000256" key="1">
    <source>
        <dbReference type="ARBA" id="ARBA00004117"/>
    </source>
</evidence>
<evidence type="ECO:0000256" key="7">
    <source>
        <dbReference type="RuleBase" id="RU362116"/>
    </source>
</evidence>
<gene>
    <name evidence="11" type="ORF">MAIT1_02532</name>
</gene>
<feature type="domain" description="Flagellar basal body rod protein N-terminal" evidence="8">
    <location>
        <begin position="1"/>
        <end position="24"/>
    </location>
</feature>
<dbReference type="PANTHER" id="PTHR30435">
    <property type="entry name" value="FLAGELLAR PROTEIN"/>
    <property type="match status" value="1"/>
</dbReference>
<dbReference type="InterPro" id="IPR001444">
    <property type="entry name" value="Flag_bb_rod_N"/>
</dbReference>
<protein>
    <recommendedName>
        <fullName evidence="3 6">Flagellar basal-body rod protein FlgG</fullName>
    </recommendedName>
    <alternativeName>
        <fullName evidence="5 7">Distal rod protein</fullName>
    </alternativeName>
</protein>
<dbReference type="InterPro" id="IPR012834">
    <property type="entry name" value="FlgG_G_neg"/>
</dbReference>
<comment type="subcellular location">
    <subcellularLocation>
        <location evidence="1 7">Bacterial flagellum basal body</location>
    </subcellularLocation>
</comment>
<name>A0A1Y2K325_9PROT</name>
<dbReference type="InterPro" id="IPR020013">
    <property type="entry name" value="Flagellar_FlgE/F/G"/>
</dbReference>
<comment type="similarity">
    <text evidence="2 7">Belongs to the flagella basal body rod proteins family.</text>
</comment>
<dbReference type="NCBIfam" id="TIGR02488">
    <property type="entry name" value="flgG_G_neg"/>
    <property type="match status" value="1"/>
</dbReference>
<evidence type="ECO:0000313" key="12">
    <source>
        <dbReference type="Proteomes" id="UP000194003"/>
    </source>
</evidence>
<evidence type="ECO:0000259" key="10">
    <source>
        <dbReference type="Pfam" id="PF22692"/>
    </source>
</evidence>
<sequence length="252" mass="26666">MQAQQRNIDVISNNLANVNTTGFKRSRADFQDLLYQNLRAAGAATSQAGTAVPVGIQLGHGVRNVSVSKLFTQGDYVQTGNELDLAIEGQGFFQITLPDGQTAYTRDGTFKLDNTGQMVTSDGYVLQPGITLPQDAMAVAIEPSGIISVKQPGTAALAQLGQLQVADFINPAGLTAIGRNLYTESEASGAAVAGNPNENGFGAIQQGFLEMSNVNMVEEMVQMIASQRAYELNSKSIQTSDSMLGTIGSLKR</sequence>
<dbReference type="NCBIfam" id="TIGR03506">
    <property type="entry name" value="FlgEFG_subfam"/>
    <property type="match status" value="2"/>
</dbReference>
<organism evidence="11 12">
    <name type="scientific">Magnetofaba australis IT-1</name>
    <dbReference type="NCBI Taxonomy" id="1434232"/>
    <lineage>
        <taxon>Bacteria</taxon>
        <taxon>Pseudomonadati</taxon>
        <taxon>Pseudomonadota</taxon>
        <taxon>Magnetococcia</taxon>
        <taxon>Magnetococcales</taxon>
        <taxon>Magnetococcaceae</taxon>
        <taxon>Magnetofaba</taxon>
    </lineage>
</organism>
<evidence type="ECO:0000313" key="11">
    <source>
        <dbReference type="EMBL" id="OSM02393.1"/>
    </source>
</evidence>
<dbReference type="Pfam" id="PF00460">
    <property type="entry name" value="Flg_bb_rod"/>
    <property type="match status" value="1"/>
</dbReference>
<evidence type="ECO:0000259" key="9">
    <source>
        <dbReference type="Pfam" id="PF06429"/>
    </source>
</evidence>
<evidence type="ECO:0000256" key="3">
    <source>
        <dbReference type="ARBA" id="ARBA00017948"/>
    </source>
</evidence>
<dbReference type="SUPFAM" id="SSF117143">
    <property type="entry name" value="Flagellar hook protein flgE"/>
    <property type="match status" value="1"/>
</dbReference>
<keyword evidence="4 7" id="KW-0975">Bacterial flagellum</keyword>
<evidence type="ECO:0000256" key="5">
    <source>
        <dbReference type="ARBA" id="ARBA00032912"/>
    </source>
</evidence>
<feature type="domain" description="Flagellar hook protein FlgE/F/G-like D1" evidence="10">
    <location>
        <begin position="86"/>
        <end position="149"/>
    </location>
</feature>
<dbReference type="EMBL" id="LVJN01000020">
    <property type="protein sequence ID" value="OSM02393.1"/>
    <property type="molecule type" value="Genomic_DNA"/>
</dbReference>
<dbReference type="Proteomes" id="UP000194003">
    <property type="component" value="Unassembled WGS sequence"/>
</dbReference>
<dbReference type="InterPro" id="IPR037925">
    <property type="entry name" value="FlgE/F/G-like"/>
</dbReference>
<dbReference type="Pfam" id="PF22692">
    <property type="entry name" value="LlgE_F_G_D1"/>
    <property type="match status" value="1"/>
</dbReference>
<comment type="caution">
    <text evidence="11">The sequence shown here is derived from an EMBL/GenBank/DDBJ whole genome shotgun (WGS) entry which is preliminary data.</text>
</comment>
<accession>A0A1Y2K325</accession>
<dbReference type="GO" id="GO:0071978">
    <property type="term" value="P:bacterial-type flagellum-dependent swarming motility"/>
    <property type="evidence" value="ECO:0007669"/>
    <property type="project" value="TreeGrafter"/>
</dbReference>
<keyword evidence="11" id="KW-0282">Flagellum</keyword>
<dbReference type="GO" id="GO:0009426">
    <property type="term" value="C:bacterial-type flagellum basal body, distal rod"/>
    <property type="evidence" value="ECO:0007669"/>
    <property type="project" value="UniProtKB-UniRule"/>
</dbReference>
<feature type="domain" description="Flagellar basal-body/hook protein C-terminal" evidence="9">
    <location>
        <begin position="205"/>
        <end position="247"/>
    </location>
</feature>
<proteinExistence type="inferred from homology"/>
<evidence type="ECO:0000259" key="8">
    <source>
        <dbReference type="Pfam" id="PF00460"/>
    </source>
</evidence>
<evidence type="ECO:0000256" key="6">
    <source>
        <dbReference type="NCBIfam" id="TIGR02488"/>
    </source>
</evidence>
<evidence type="ECO:0000256" key="4">
    <source>
        <dbReference type="ARBA" id="ARBA00023143"/>
    </source>
</evidence>
<dbReference type="STRING" id="1434232.MAIT1_02532"/>
<dbReference type="InterPro" id="IPR010930">
    <property type="entry name" value="Flg_bb/hook_C_dom"/>
</dbReference>
<comment type="subunit">
    <text evidence="7">The basal body constitutes a major portion of the flagellar organelle and consists of four rings (L,P,S, and M) mounted on a central rod. The rod consists of about 26 subunits of FlgG in the distal portion, and FlgB, FlgC and FlgF are thought to build up the proximal portion of the rod with about 6 subunits each.</text>
</comment>
<dbReference type="AlphaFoldDB" id="A0A1Y2K325"/>